<proteinExistence type="predicted"/>
<dbReference type="EMBL" id="MJAT01000008">
    <property type="protein sequence ID" value="OEH86065.1"/>
    <property type="molecule type" value="Genomic_DNA"/>
</dbReference>
<dbReference type="CDD" id="cd00093">
    <property type="entry name" value="HTH_XRE"/>
    <property type="match status" value="1"/>
</dbReference>
<dbReference type="InterPro" id="IPR001387">
    <property type="entry name" value="Cro/C1-type_HTH"/>
</dbReference>
<sequence>MSNVNENVEKIRIAKGVSKTHMAKRLGYKTIQGYKHLASGSTKYTAERIMIAADTLQVNVQVFYDNKLTETVITEYSRTTA</sequence>
<gene>
    <name evidence="1" type="ORF">BHU72_14645</name>
</gene>
<organism evidence="1 2">
    <name type="scientific">Desulfuribacillus stibiiarsenatis</name>
    <dbReference type="NCBI Taxonomy" id="1390249"/>
    <lineage>
        <taxon>Bacteria</taxon>
        <taxon>Bacillati</taxon>
        <taxon>Bacillota</taxon>
        <taxon>Desulfuribacillia</taxon>
        <taxon>Desulfuribacillales</taxon>
        <taxon>Desulfuribacillaceae</taxon>
        <taxon>Desulfuribacillus</taxon>
    </lineage>
</organism>
<comment type="caution">
    <text evidence="1">The sequence shown here is derived from an EMBL/GenBank/DDBJ whole genome shotgun (WGS) entry which is preliminary data.</text>
</comment>
<dbReference type="OrthoDB" id="34624at2"/>
<evidence type="ECO:0000313" key="2">
    <source>
        <dbReference type="Proteomes" id="UP000095255"/>
    </source>
</evidence>
<dbReference type="STRING" id="1390249.BHU72_14645"/>
<protein>
    <recommendedName>
        <fullName evidence="3">HTH cro/C1-type domain-containing protein</fullName>
    </recommendedName>
</protein>
<evidence type="ECO:0008006" key="3">
    <source>
        <dbReference type="Google" id="ProtNLM"/>
    </source>
</evidence>
<dbReference type="GO" id="GO:0003677">
    <property type="term" value="F:DNA binding"/>
    <property type="evidence" value="ECO:0007669"/>
    <property type="project" value="InterPro"/>
</dbReference>
<name>A0A1E5L7E6_9FIRM</name>
<accession>A0A1E5L7E6</accession>
<dbReference type="SUPFAM" id="SSF47413">
    <property type="entry name" value="lambda repressor-like DNA-binding domains"/>
    <property type="match status" value="1"/>
</dbReference>
<dbReference type="Proteomes" id="UP000095255">
    <property type="component" value="Unassembled WGS sequence"/>
</dbReference>
<keyword evidence="2" id="KW-1185">Reference proteome</keyword>
<evidence type="ECO:0000313" key="1">
    <source>
        <dbReference type="EMBL" id="OEH86065.1"/>
    </source>
</evidence>
<dbReference type="RefSeq" id="WP_069701587.1">
    <property type="nucleotide sequence ID" value="NZ_MJAT01000008.1"/>
</dbReference>
<reference evidence="1 2" key="1">
    <citation type="submission" date="2016-09" db="EMBL/GenBank/DDBJ databases">
        <title>Desulfuribacillus arsenicus sp. nov., an obligately anaerobic, dissimilatory arsenic- and antimonate-reducing bacterium isolated from anoxic sediments.</title>
        <authorList>
            <person name="Abin C.A."/>
            <person name="Hollibaugh J.T."/>
        </authorList>
    </citation>
    <scope>NUCLEOTIDE SEQUENCE [LARGE SCALE GENOMIC DNA]</scope>
    <source>
        <strain evidence="1 2">MLFW-2</strain>
    </source>
</reference>
<dbReference type="InterPro" id="IPR010982">
    <property type="entry name" value="Lambda_DNA-bd_dom_sf"/>
</dbReference>
<dbReference type="AlphaFoldDB" id="A0A1E5L7E6"/>
<dbReference type="Gene3D" id="1.10.260.40">
    <property type="entry name" value="lambda repressor-like DNA-binding domains"/>
    <property type="match status" value="1"/>
</dbReference>